<feature type="domain" description="FAD-binding" evidence="2">
    <location>
        <begin position="6"/>
        <end position="325"/>
    </location>
</feature>
<sequence>MGIPNETDVLIVGSGPAGALLGCLLARRGIDVLVVEKQPDFERDFRGESLAAPSVIALRRLGFGPALERHGYLESSGVTMWLEGRRIFHVDYNRFSVGTLPIEFPQPPLIRAFHEGAAGLPNHTFAAGTRFTGLLEKDGAVRGAVLKQGDGTAVEVAARLVVGADGRFSKVRKAAGLDPEIAQAERDLLSFRLPRPDGWALESELVVDHDRHLAVLPTYPDALRVSHNLPKKGLGALRKAGFDSFRERVAAIDPRLAPLLEGHLRSWDDTSFLEVFNAQVDQWARDGLVLVGDASHTCTPTLGQGVNLAFQDVVGLTPLIAAALARGERDGVVRAGVFAAFLAERRKHKDFVTGFQRRQESSLAMSTPWQTALRRARMRTLNALPVKYRVFDRLLNLPHGIDPADER</sequence>
<evidence type="ECO:0000313" key="3">
    <source>
        <dbReference type="EMBL" id="GAA0446352.1"/>
    </source>
</evidence>
<evidence type="ECO:0000259" key="2">
    <source>
        <dbReference type="Pfam" id="PF01494"/>
    </source>
</evidence>
<dbReference type="PRINTS" id="PR00420">
    <property type="entry name" value="RNGMNOXGNASE"/>
</dbReference>
<reference evidence="4" key="1">
    <citation type="journal article" date="2019" name="Int. J. Syst. Evol. Microbiol.">
        <title>The Global Catalogue of Microorganisms (GCM) 10K type strain sequencing project: providing services to taxonomists for standard genome sequencing and annotation.</title>
        <authorList>
            <consortium name="The Broad Institute Genomics Platform"/>
            <consortium name="The Broad Institute Genome Sequencing Center for Infectious Disease"/>
            <person name="Wu L."/>
            <person name="Ma J."/>
        </authorList>
    </citation>
    <scope>NUCLEOTIDE SEQUENCE [LARGE SCALE GENOMIC DNA]</scope>
    <source>
        <strain evidence="4">JCM 10649</strain>
    </source>
</reference>
<dbReference type="RefSeq" id="WP_344085131.1">
    <property type="nucleotide sequence ID" value="NZ_BAAAHB010000003.1"/>
</dbReference>
<dbReference type="PANTHER" id="PTHR43476">
    <property type="entry name" value="3-(3-HYDROXY-PHENYL)PROPIONATE/3-HYDROXYCINNAMIC ACID HYDROXYLASE"/>
    <property type="match status" value="1"/>
</dbReference>
<dbReference type="InterPro" id="IPR002938">
    <property type="entry name" value="FAD-bd"/>
</dbReference>
<organism evidence="3 4">
    <name type="scientific">Streptomyces stramineus</name>
    <dbReference type="NCBI Taxonomy" id="173861"/>
    <lineage>
        <taxon>Bacteria</taxon>
        <taxon>Bacillati</taxon>
        <taxon>Actinomycetota</taxon>
        <taxon>Actinomycetes</taxon>
        <taxon>Kitasatosporales</taxon>
        <taxon>Streptomycetaceae</taxon>
        <taxon>Streptomyces</taxon>
    </lineage>
</organism>
<evidence type="ECO:0000256" key="1">
    <source>
        <dbReference type="ARBA" id="ARBA00023002"/>
    </source>
</evidence>
<dbReference type="Pfam" id="PF01494">
    <property type="entry name" value="FAD_binding_3"/>
    <property type="match status" value="1"/>
</dbReference>
<proteinExistence type="predicted"/>
<keyword evidence="4" id="KW-1185">Reference proteome</keyword>
<dbReference type="Gene3D" id="3.50.50.60">
    <property type="entry name" value="FAD/NAD(P)-binding domain"/>
    <property type="match status" value="2"/>
</dbReference>
<dbReference type="EMBL" id="BAAAHB010000003">
    <property type="protein sequence ID" value="GAA0446352.1"/>
    <property type="molecule type" value="Genomic_DNA"/>
</dbReference>
<dbReference type="InterPro" id="IPR050631">
    <property type="entry name" value="PheA/TfdB_FAD_monoxygenase"/>
</dbReference>
<dbReference type="SUPFAM" id="SSF51905">
    <property type="entry name" value="FAD/NAD(P)-binding domain"/>
    <property type="match status" value="1"/>
</dbReference>
<dbReference type="Proteomes" id="UP001499895">
    <property type="component" value="Unassembled WGS sequence"/>
</dbReference>
<gene>
    <name evidence="3" type="ORF">GCM10009544_06490</name>
</gene>
<keyword evidence="1" id="KW-0560">Oxidoreductase</keyword>
<dbReference type="PANTHER" id="PTHR43476:SF5">
    <property type="entry name" value="FAD-DEPENDENT MONOOXYGENASE"/>
    <property type="match status" value="1"/>
</dbReference>
<dbReference type="InterPro" id="IPR036188">
    <property type="entry name" value="FAD/NAD-bd_sf"/>
</dbReference>
<evidence type="ECO:0000313" key="4">
    <source>
        <dbReference type="Proteomes" id="UP001499895"/>
    </source>
</evidence>
<accession>A0ABP3JC67</accession>
<protein>
    <submittedName>
        <fullName evidence="3">FAD-dependent oxidoreductase</fullName>
    </submittedName>
</protein>
<name>A0ABP3JC67_9ACTN</name>
<comment type="caution">
    <text evidence="3">The sequence shown here is derived from an EMBL/GenBank/DDBJ whole genome shotgun (WGS) entry which is preliminary data.</text>
</comment>